<protein>
    <submittedName>
        <fullName evidence="2">Uncharacterized protein</fullName>
    </submittedName>
</protein>
<dbReference type="Proteomes" id="UP000235387">
    <property type="component" value="Unassembled WGS sequence"/>
</dbReference>
<dbReference type="CDD" id="cd20709">
    <property type="entry name" value="MIX_V"/>
    <property type="match status" value="1"/>
</dbReference>
<evidence type="ECO:0000256" key="1">
    <source>
        <dbReference type="SAM" id="MobiDB-lite"/>
    </source>
</evidence>
<feature type="region of interest" description="Disordered" evidence="1">
    <location>
        <begin position="332"/>
        <end position="353"/>
    </location>
</feature>
<dbReference type="AlphaFoldDB" id="A0A2N7L8S4"/>
<feature type="region of interest" description="Disordered" evidence="1">
    <location>
        <begin position="88"/>
        <end position="122"/>
    </location>
</feature>
<feature type="compositionally biased region" description="Polar residues" evidence="1">
    <location>
        <begin position="332"/>
        <end position="341"/>
    </location>
</feature>
<proteinExistence type="predicted"/>
<comment type="caution">
    <text evidence="2">The sequence shown here is derived from an EMBL/GenBank/DDBJ whole genome shotgun (WGS) entry which is preliminary data.</text>
</comment>
<name>A0A2N7L8S4_9GAMM</name>
<accession>A0A2N7L8S4</accession>
<evidence type="ECO:0000313" key="3">
    <source>
        <dbReference type="Proteomes" id="UP000235387"/>
    </source>
</evidence>
<dbReference type="EMBL" id="MDAL01000027">
    <property type="protein sequence ID" value="PMN90677.1"/>
    <property type="molecule type" value="Genomic_DNA"/>
</dbReference>
<sequence>MAYEYGKVEGGFRHLDARELERLVPSGLAIDTFKSQPYDGHLVLLNDAPKVPVLQAVKGNMGGASWTVNPAASTRLSPQAQKAFVGHTKMRSGGDASGNGSLHPPLPEPPYSPESVVDESTPSPTLAYEYRFEVVCSEETHATEVGCQFSLGRTSVEGEIGSCEKRPSEHGTEFIARAKSGNPRPLITKIAAPDMGVSRRKAVALNAFIPVTPAEQLGARLGFPSDGYYYHFHEHRLAQEYRLLGDGRWGFYPTRSTHEALNMERDFNKYQGAILAFWKIDGKVADNQHLVYLKSPITREQLDNLDEDWLTTHGVKLDIPSLLETKKQTAITRTTNSNSASEHFPPETPNTANHPANVWYDYNDRFLAGSTHKSINKPDSAANDLPVVKLYDDSPQRVFAKSCLVEKGCIDIGTQEEPISNFAEFSYEVL</sequence>
<dbReference type="RefSeq" id="WP_102391290.1">
    <property type="nucleotide sequence ID" value="NZ_MDAL01000027.1"/>
</dbReference>
<reference evidence="3" key="1">
    <citation type="submission" date="2016-07" db="EMBL/GenBank/DDBJ databases">
        <title>Nontailed viruses are major unrecognized killers of bacteria in the ocean.</title>
        <authorList>
            <person name="Kauffman K."/>
            <person name="Hussain F."/>
            <person name="Yang J."/>
            <person name="Arevalo P."/>
            <person name="Brown J."/>
            <person name="Cutler M."/>
            <person name="Kelly L."/>
            <person name="Polz M.F."/>
        </authorList>
    </citation>
    <scope>NUCLEOTIDE SEQUENCE [LARGE SCALE GENOMIC DNA]</scope>
    <source>
        <strain evidence="3">10N.261.45.A10</strain>
    </source>
</reference>
<gene>
    <name evidence="2" type="ORF">BCT23_04105</name>
</gene>
<evidence type="ECO:0000313" key="2">
    <source>
        <dbReference type="EMBL" id="PMN90677.1"/>
    </source>
</evidence>
<organism evidence="2 3">
    <name type="scientific">Enterovibrio norvegicus</name>
    <dbReference type="NCBI Taxonomy" id="188144"/>
    <lineage>
        <taxon>Bacteria</taxon>
        <taxon>Pseudomonadati</taxon>
        <taxon>Pseudomonadota</taxon>
        <taxon>Gammaproteobacteria</taxon>
        <taxon>Vibrionales</taxon>
        <taxon>Vibrionaceae</taxon>
        <taxon>Enterovibrio</taxon>
    </lineage>
</organism>